<dbReference type="AlphaFoldDB" id="A0A397GVE3"/>
<dbReference type="GO" id="GO:0005375">
    <property type="term" value="F:copper ion transmembrane transporter activity"/>
    <property type="evidence" value="ECO:0007669"/>
    <property type="project" value="UniProtKB-UniRule"/>
</dbReference>
<sequence>MSTTGGIGETGHMVYFNSDFSYVVVLFKGFNITSFFNYILACLFILFLCWSERLLSYCLGNNLKYDKNHSRWKIILIKTLGFSVVTIFRLFYMLITMTMNSQLFIVVVLGLTTGQFIVEYISSRSIYSTIIHKEIHETLSLKDTLGGNESPSTYNKIIYTDEELSNDFVISNINEDYEDDDTNDNSNNNNNNNNSNDDNNNNNNNDNNNNSDEEDDDDDENNSEQKIMISNQ</sequence>
<feature type="transmembrane region" description="Helical" evidence="5">
    <location>
        <begin position="35"/>
        <end position="55"/>
    </location>
</feature>
<protein>
    <recommendedName>
        <fullName evidence="5">Copper transport protein</fullName>
    </recommendedName>
</protein>
<dbReference type="GO" id="GO:0005886">
    <property type="term" value="C:plasma membrane"/>
    <property type="evidence" value="ECO:0007669"/>
    <property type="project" value="TreeGrafter"/>
</dbReference>
<dbReference type="PANTHER" id="PTHR12483">
    <property type="entry name" value="SOLUTE CARRIER FAMILY 31 COPPER TRANSPORTERS"/>
    <property type="match status" value="1"/>
</dbReference>
<name>A0A397GVE3_9GLOM</name>
<evidence type="ECO:0000256" key="2">
    <source>
        <dbReference type="ARBA" id="ARBA00022692"/>
    </source>
</evidence>
<proteinExistence type="inferred from homology"/>
<comment type="caution">
    <text evidence="7">The sequence shown here is derived from an EMBL/GenBank/DDBJ whole genome shotgun (WGS) entry which is preliminary data.</text>
</comment>
<keyword evidence="5" id="KW-0187">Copper transport</keyword>
<evidence type="ECO:0000256" key="5">
    <source>
        <dbReference type="RuleBase" id="RU367022"/>
    </source>
</evidence>
<dbReference type="PANTHER" id="PTHR12483:SF27">
    <property type="entry name" value="COPPER TRANSPORT PROTEIN CTR1"/>
    <property type="match status" value="1"/>
</dbReference>
<organism evidence="7 8">
    <name type="scientific">Diversispora epigaea</name>
    <dbReference type="NCBI Taxonomy" id="1348612"/>
    <lineage>
        <taxon>Eukaryota</taxon>
        <taxon>Fungi</taxon>
        <taxon>Fungi incertae sedis</taxon>
        <taxon>Mucoromycota</taxon>
        <taxon>Glomeromycotina</taxon>
        <taxon>Glomeromycetes</taxon>
        <taxon>Diversisporales</taxon>
        <taxon>Diversisporaceae</taxon>
        <taxon>Diversispora</taxon>
    </lineage>
</organism>
<dbReference type="OrthoDB" id="73901at2759"/>
<dbReference type="Pfam" id="PF04145">
    <property type="entry name" value="Ctr"/>
    <property type="match status" value="1"/>
</dbReference>
<evidence type="ECO:0000256" key="6">
    <source>
        <dbReference type="SAM" id="MobiDB-lite"/>
    </source>
</evidence>
<feature type="region of interest" description="Disordered" evidence="6">
    <location>
        <begin position="175"/>
        <end position="232"/>
    </location>
</feature>
<accession>A0A397GVE3</accession>
<reference evidence="7 8" key="1">
    <citation type="submission" date="2018-08" db="EMBL/GenBank/DDBJ databases">
        <title>Genome and evolution of the arbuscular mycorrhizal fungus Diversispora epigaea (formerly Glomus versiforme) and its bacterial endosymbionts.</title>
        <authorList>
            <person name="Sun X."/>
            <person name="Fei Z."/>
            <person name="Harrison M."/>
        </authorList>
    </citation>
    <scope>NUCLEOTIDE SEQUENCE [LARGE SCALE GENOMIC DNA]</scope>
    <source>
        <strain evidence="7 8">IT104</strain>
    </source>
</reference>
<evidence type="ECO:0000313" key="7">
    <source>
        <dbReference type="EMBL" id="RHZ54785.1"/>
    </source>
</evidence>
<dbReference type="Proteomes" id="UP000266861">
    <property type="component" value="Unassembled WGS sequence"/>
</dbReference>
<evidence type="ECO:0000256" key="3">
    <source>
        <dbReference type="ARBA" id="ARBA00022989"/>
    </source>
</evidence>
<keyword evidence="5" id="KW-0186">Copper</keyword>
<keyword evidence="5" id="KW-0406">Ion transport</keyword>
<evidence type="ECO:0000313" key="8">
    <source>
        <dbReference type="Proteomes" id="UP000266861"/>
    </source>
</evidence>
<keyword evidence="5" id="KW-0813">Transport</keyword>
<gene>
    <name evidence="7" type="ORF">Glove_423g57</name>
</gene>
<comment type="subcellular location">
    <subcellularLocation>
        <location evidence="1 5">Membrane</location>
        <topology evidence="1 5">Multi-pass membrane protein</topology>
    </subcellularLocation>
</comment>
<feature type="compositionally biased region" description="Acidic residues" evidence="6">
    <location>
        <begin position="211"/>
        <end position="222"/>
    </location>
</feature>
<feature type="transmembrane region" description="Helical" evidence="5">
    <location>
        <begin position="101"/>
        <end position="121"/>
    </location>
</feature>
<feature type="compositionally biased region" description="Low complexity" evidence="6">
    <location>
        <begin position="184"/>
        <end position="210"/>
    </location>
</feature>
<evidence type="ECO:0000256" key="4">
    <source>
        <dbReference type="ARBA" id="ARBA00023136"/>
    </source>
</evidence>
<keyword evidence="4 5" id="KW-0472">Membrane</keyword>
<dbReference type="EMBL" id="PQFF01000374">
    <property type="protein sequence ID" value="RHZ54785.1"/>
    <property type="molecule type" value="Genomic_DNA"/>
</dbReference>
<keyword evidence="8" id="KW-1185">Reference proteome</keyword>
<keyword evidence="3 5" id="KW-1133">Transmembrane helix</keyword>
<feature type="transmembrane region" description="Helical" evidence="5">
    <location>
        <begin position="75"/>
        <end position="95"/>
    </location>
</feature>
<evidence type="ECO:0000256" key="1">
    <source>
        <dbReference type="ARBA" id="ARBA00004141"/>
    </source>
</evidence>
<keyword evidence="2 5" id="KW-0812">Transmembrane</keyword>
<dbReference type="InterPro" id="IPR007274">
    <property type="entry name" value="Cop_transporter"/>
</dbReference>
<comment type="similarity">
    <text evidence="5">Belongs to the copper transporter (Ctr) (TC 1.A.56) family. SLC31A subfamily.</text>
</comment>